<keyword evidence="2" id="KW-1185">Reference proteome</keyword>
<dbReference type="RefSeq" id="WP_058508632.1">
    <property type="nucleotide sequence ID" value="NZ_CAAAIK010000038.1"/>
</dbReference>
<dbReference type="NCBIfam" id="TIGR02384">
    <property type="entry name" value="RelB_DinJ"/>
    <property type="match status" value="1"/>
</dbReference>
<dbReference type="STRING" id="45073.Lqui_2559"/>
<dbReference type="OrthoDB" id="3174560at2"/>
<name>A0A0W0XNA6_9GAMM</name>
<sequence length="84" mass="9244">MTTKIVQAQADSKLKDAGEEILKLLDITPTQAVNALYEQIVMCSGLPFELKLPNQLSRDAIEELEKGGGKSFLSFKSMIDDVDN</sequence>
<proteinExistence type="predicted"/>
<dbReference type="InterPro" id="IPR007337">
    <property type="entry name" value="RelB/DinJ"/>
</dbReference>
<comment type="caution">
    <text evidence="1">The sequence shown here is derived from an EMBL/GenBank/DDBJ whole genome shotgun (WGS) entry which is preliminary data.</text>
</comment>
<dbReference type="Pfam" id="PF04221">
    <property type="entry name" value="RelB"/>
    <property type="match status" value="1"/>
</dbReference>
<dbReference type="Gene3D" id="1.10.1220.10">
    <property type="entry name" value="Met repressor-like"/>
    <property type="match status" value="1"/>
</dbReference>
<evidence type="ECO:0000313" key="2">
    <source>
        <dbReference type="Proteomes" id="UP000054618"/>
    </source>
</evidence>
<dbReference type="GO" id="GO:0006355">
    <property type="term" value="P:regulation of DNA-templated transcription"/>
    <property type="evidence" value="ECO:0007669"/>
    <property type="project" value="InterPro"/>
</dbReference>
<protein>
    <submittedName>
        <fullName evidence="1">RelB antitoxin</fullName>
    </submittedName>
</protein>
<organism evidence="1 2">
    <name type="scientific">Legionella quinlivanii</name>
    <dbReference type="NCBI Taxonomy" id="45073"/>
    <lineage>
        <taxon>Bacteria</taxon>
        <taxon>Pseudomonadati</taxon>
        <taxon>Pseudomonadota</taxon>
        <taxon>Gammaproteobacteria</taxon>
        <taxon>Legionellales</taxon>
        <taxon>Legionellaceae</taxon>
        <taxon>Legionella</taxon>
    </lineage>
</organism>
<dbReference type="InterPro" id="IPR013321">
    <property type="entry name" value="Arc_rbn_hlx_hlx"/>
</dbReference>
<accession>A0A0W0XNA6</accession>
<dbReference type="EMBL" id="LNYS01000024">
    <property type="protein sequence ID" value="KTD46069.1"/>
    <property type="molecule type" value="Genomic_DNA"/>
</dbReference>
<gene>
    <name evidence="1" type="ORF">Lqui_2559</name>
</gene>
<evidence type="ECO:0000313" key="1">
    <source>
        <dbReference type="EMBL" id="KTD46069.1"/>
    </source>
</evidence>
<dbReference type="AlphaFoldDB" id="A0A0W0XNA6"/>
<reference evidence="1 2" key="1">
    <citation type="submission" date="2015-11" db="EMBL/GenBank/DDBJ databases">
        <title>Genomic analysis of 38 Legionella species identifies large and diverse effector repertoires.</title>
        <authorList>
            <person name="Burstein D."/>
            <person name="Amaro F."/>
            <person name="Zusman T."/>
            <person name="Lifshitz Z."/>
            <person name="Cohen O."/>
            <person name="Gilbert J.A."/>
            <person name="Pupko T."/>
            <person name="Shuman H.A."/>
            <person name="Segal G."/>
        </authorList>
    </citation>
    <scope>NUCLEOTIDE SEQUENCE [LARGE SCALE GENOMIC DNA]</scope>
    <source>
        <strain evidence="1 2">CDC#1442-AUS-E</strain>
    </source>
</reference>
<dbReference type="Proteomes" id="UP000054618">
    <property type="component" value="Unassembled WGS sequence"/>
</dbReference>
<dbReference type="PATRIC" id="fig|45073.5.peg.2719"/>